<name>A0ABQ9H8R6_9NEOP</name>
<evidence type="ECO:0000313" key="3">
    <source>
        <dbReference type="Proteomes" id="UP001159363"/>
    </source>
</evidence>
<comment type="caution">
    <text evidence="2">The sequence shown here is derived from an EMBL/GenBank/DDBJ whole genome shotgun (WGS) entry which is preliminary data.</text>
</comment>
<evidence type="ECO:0000256" key="1">
    <source>
        <dbReference type="SAM" id="MobiDB-lite"/>
    </source>
</evidence>
<keyword evidence="3" id="KW-1185">Reference proteome</keyword>
<sequence>MVGRKAQEDSPAFLLSRIDVPAGRSLLVPSLFLLYRAPGSARLLARLFPSLGAIYSPGDLHAKANVYAVHVGMTQNLVDREREELCHRSGNKKAIGHGLGGKSRTRAKPSTTPVSQSTDLHRGETGGVSFDVGVPVPLLVAQERSRGPTDGAMPESDSYYAKAGARGRRVLNNEASRADEGEAKWKRSSAGMQGWGEPGDPQVNLPTSGIVCSRFLPAKIREQFRRESNPVCLGGGLSATPPRPHVMKRARFRMKEGHSCETLYGYRNPGTALPLTTDSTSPGGAQRTRPLQAGTAKVGAESEPHHKLQPVVLLSQNWLSEHETPRRPWCEVENLEILLYWAVLPSGLIFPRTPAKMNRVRFPGGVAPGSSYLGIVPDDTAGQRIFSGISRSPALPIQRCFVLTSLHPHQRSRTRQNQTSSRPHRRPPRGRLDVSAHYSSLEPFCLHCELVLDAVGTGGHTHTHLEKASVDAGEPLPGKIVSSCDRLLALRNIQGHVTAAGNTPVRKSTIS</sequence>
<reference evidence="2 3" key="1">
    <citation type="submission" date="2023-02" db="EMBL/GenBank/DDBJ databases">
        <title>LHISI_Scaffold_Assembly.</title>
        <authorList>
            <person name="Stuart O.P."/>
            <person name="Cleave R."/>
            <person name="Magrath M.J.L."/>
            <person name="Mikheyev A.S."/>
        </authorList>
    </citation>
    <scope>NUCLEOTIDE SEQUENCE [LARGE SCALE GENOMIC DNA]</scope>
    <source>
        <strain evidence="2">Daus_M_001</strain>
        <tissue evidence="2">Leg muscle</tissue>
    </source>
</reference>
<dbReference type="Proteomes" id="UP001159363">
    <property type="component" value="Chromosome 5"/>
</dbReference>
<dbReference type="EMBL" id="JARBHB010000006">
    <property type="protein sequence ID" value="KAJ8880672.1"/>
    <property type="molecule type" value="Genomic_DNA"/>
</dbReference>
<feature type="compositionally biased region" description="Polar residues" evidence="1">
    <location>
        <begin position="108"/>
        <end position="118"/>
    </location>
</feature>
<feature type="region of interest" description="Disordered" evidence="1">
    <location>
        <begin position="408"/>
        <end position="432"/>
    </location>
</feature>
<feature type="compositionally biased region" description="Basic and acidic residues" evidence="1">
    <location>
        <begin position="176"/>
        <end position="185"/>
    </location>
</feature>
<feature type="region of interest" description="Disordered" evidence="1">
    <location>
        <begin position="176"/>
        <end position="202"/>
    </location>
</feature>
<organism evidence="2 3">
    <name type="scientific">Dryococelus australis</name>
    <dbReference type="NCBI Taxonomy" id="614101"/>
    <lineage>
        <taxon>Eukaryota</taxon>
        <taxon>Metazoa</taxon>
        <taxon>Ecdysozoa</taxon>
        <taxon>Arthropoda</taxon>
        <taxon>Hexapoda</taxon>
        <taxon>Insecta</taxon>
        <taxon>Pterygota</taxon>
        <taxon>Neoptera</taxon>
        <taxon>Polyneoptera</taxon>
        <taxon>Phasmatodea</taxon>
        <taxon>Verophasmatodea</taxon>
        <taxon>Anareolatae</taxon>
        <taxon>Phasmatidae</taxon>
        <taxon>Eurycanthinae</taxon>
        <taxon>Dryococelus</taxon>
    </lineage>
</organism>
<gene>
    <name evidence="2" type="ORF">PR048_017142</name>
</gene>
<evidence type="ECO:0000313" key="2">
    <source>
        <dbReference type="EMBL" id="KAJ8880672.1"/>
    </source>
</evidence>
<accession>A0ABQ9H8R6</accession>
<protein>
    <submittedName>
        <fullName evidence="2">Uncharacterized protein</fullName>
    </submittedName>
</protein>
<feature type="region of interest" description="Disordered" evidence="1">
    <location>
        <begin position="89"/>
        <end position="124"/>
    </location>
</feature>
<proteinExistence type="predicted"/>